<organism evidence="2 3">
    <name type="scientific">Campylobacter gracilis RM3268</name>
    <dbReference type="NCBI Taxonomy" id="553220"/>
    <lineage>
        <taxon>Bacteria</taxon>
        <taxon>Pseudomonadati</taxon>
        <taxon>Campylobacterota</taxon>
        <taxon>Epsilonproteobacteria</taxon>
        <taxon>Campylobacterales</taxon>
        <taxon>Campylobacteraceae</taxon>
        <taxon>Campylobacter</taxon>
    </lineage>
</organism>
<proteinExistence type="predicted"/>
<dbReference type="STRING" id="824.CGRAC_1132"/>
<accession>C8PGE4</accession>
<dbReference type="SUPFAM" id="SSF81901">
    <property type="entry name" value="HCP-like"/>
    <property type="match status" value="1"/>
</dbReference>
<dbReference type="EMBL" id="ACYG01000019">
    <property type="protein sequence ID" value="EEV18182.1"/>
    <property type="molecule type" value="Genomic_DNA"/>
</dbReference>
<dbReference type="Proteomes" id="UP000005709">
    <property type="component" value="Unassembled WGS sequence"/>
</dbReference>
<name>C8PGE4_9BACT</name>
<gene>
    <name evidence="2" type="ORF">CAMGR0001_0937</name>
</gene>
<reference evidence="2 3" key="1">
    <citation type="submission" date="2009-07" db="EMBL/GenBank/DDBJ databases">
        <authorList>
            <person name="Madupu R."/>
            <person name="Sebastian Y."/>
            <person name="Durkin A.S."/>
            <person name="Torralba M."/>
            <person name="Methe B."/>
            <person name="Sutton G.G."/>
            <person name="Strausberg R.L."/>
            <person name="Nelson K.E."/>
        </authorList>
    </citation>
    <scope>NUCLEOTIDE SEQUENCE [LARGE SCALE GENOMIC DNA]</scope>
    <source>
        <strain evidence="2 3">RM3268</strain>
    </source>
</reference>
<feature type="signal peptide" evidence="1">
    <location>
        <begin position="1"/>
        <end position="17"/>
    </location>
</feature>
<keyword evidence="3" id="KW-1185">Reference proteome</keyword>
<evidence type="ECO:0000313" key="2">
    <source>
        <dbReference type="EMBL" id="EEV18182.1"/>
    </source>
</evidence>
<evidence type="ECO:0000256" key="1">
    <source>
        <dbReference type="SAM" id="SignalP"/>
    </source>
</evidence>
<dbReference type="RefSeq" id="WP_005870513.1">
    <property type="nucleotide sequence ID" value="NZ_ACYG01000019.1"/>
</dbReference>
<sequence length="166" mass="18459">MRKILSLALLLSMPLLAKNDIDIDISAAINDTNLKNLANKCDWSKGDYEACSILKDTLSAKCDEKNFESCGALGILLIYLRREEDATEALNKACDAELLNFCLNAGMHDLYYTGNIKRAFVNLKKVCDAAIEPSKKKLACKMSYGLEQCLNDDECNPVKKAKELLE</sequence>
<evidence type="ECO:0008006" key="4">
    <source>
        <dbReference type="Google" id="ProtNLM"/>
    </source>
</evidence>
<keyword evidence="1" id="KW-0732">Signal</keyword>
<feature type="chain" id="PRO_5002989189" description="Beta-lactamase" evidence="1">
    <location>
        <begin position="18"/>
        <end position="166"/>
    </location>
</feature>
<protein>
    <recommendedName>
        <fullName evidence="4">Beta-lactamase</fullName>
    </recommendedName>
</protein>
<dbReference type="AlphaFoldDB" id="C8PGE4"/>
<evidence type="ECO:0000313" key="3">
    <source>
        <dbReference type="Proteomes" id="UP000005709"/>
    </source>
</evidence>
<comment type="caution">
    <text evidence="2">The sequence shown here is derived from an EMBL/GenBank/DDBJ whole genome shotgun (WGS) entry which is preliminary data.</text>
</comment>